<feature type="domain" description="DUF11" evidence="3">
    <location>
        <begin position="2648"/>
        <end position="2745"/>
    </location>
</feature>
<dbReference type="Gene3D" id="2.60.40.3080">
    <property type="match status" value="1"/>
</dbReference>
<dbReference type="Gene3D" id="2.60.40.740">
    <property type="match status" value="1"/>
</dbReference>
<dbReference type="SUPFAM" id="SSF49401">
    <property type="entry name" value="Bacterial adhesins"/>
    <property type="match status" value="1"/>
</dbReference>
<feature type="region of interest" description="Disordered" evidence="1">
    <location>
        <begin position="431"/>
        <end position="451"/>
    </location>
</feature>
<keyword evidence="5" id="KW-1185">Reference proteome</keyword>
<feature type="region of interest" description="Disordered" evidence="1">
    <location>
        <begin position="2746"/>
        <end position="2768"/>
    </location>
</feature>
<feature type="domain" description="DUF11" evidence="3">
    <location>
        <begin position="3143"/>
        <end position="3252"/>
    </location>
</feature>
<feature type="domain" description="DUF11" evidence="3">
    <location>
        <begin position="3507"/>
        <end position="3621"/>
    </location>
</feature>
<proteinExistence type="predicted"/>
<feature type="domain" description="DUF11" evidence="3">
    <location>
        <begin position="3268"/>
        <end position="3374"/>
    </location>
</feature>
<evidence type="ECO:0000259" key="3">
    <source>
        <dbReference type="Pfam" id="PF01345"/>
    </source>
</evidence>
<accession>A0A290Z4W1</accession>
<feature type="domain" description="DUF11" evidence="3">
    <location>
        <begin position="2031"/>
        <end position="2145"/>
    </location>
</feature>
<feature type="domain" description="DUF11" evidence="3">
    <location>
        <begin position="3748"/>
        <end position="3847"/>
    </location>
</feature>
<feature type="domain" description="DUF11" evidence="3">
    <location>
        <begin position="2522"/>
        <end position="2640"/>
    </location>
</feature>
<feature type="domain" description="DUF11" evidence="3">
    <location>
        <begin position="1167"/>
        <end position="1271"/>
    </location>
</feature>
<feature type="region of interest" description="Disordered" evidence="1">
    <location>
        <begin position="1235"/>
        <end position="1267"/>
    </location>
</feature>
<feature type="region of interest" description="Disordered" evidence="1">
    <location>
        <begin position="1373"/>
        <end position="1394"/>
    </location>
</feature>
<feature type="compositionally biased region" description="Polar residues" evidence="1">
    <location>
        <begin position="2038"/>
        <end position="2048"/>
    </location>
</feature>
<feature type="region of interest" description="Disordered" evidence="1">
    <location>
        <begin position="2249"/>
        <end position="2275"/>
    </location>
</feature>
<feature type="compositionally biased region" description="Low complexity" evidence="1">
    <location>
        <begin position="1373"/>
        <end position="1382"/>
    </location>
</feature>
<feature type="domain" description="DUF11" evidence="3">
    <location>
        <begin position="1028"/>
        <end position="1146"/>
    </location>
</feature>
<feature type="domain" description="DUF11" evidence="3">
    <location>
        <begin position="2162"/>
        <end position="2270"/>
    </location>
</feature>
<reference evidence="4" key="1">
    <citation type="submission" date="2017-09" db="EMBL/GenBank/DDBJ databases">
        <title>Complete Genome Sequence of ansamitocin-producing Bacterium Actinosynnema pretiosum X47.</title>
        <authorList>
            <person name="Cao G."/>
            <person name="Zong G."/>
            <person name="Zhong C."/>
            <person name="Fu J."/>
        </authorList>
    </citation>
    <scope>NUCLEOTIDE SEQUENCE [LARGE SCALE GENOMIC DNA]</scope>
    <source>
        <strain evidence="4">X47</strain>
    </source>
</reference>
<dbReference type="InterPro" id="IPR013783">
    <property type="entry name" value="Ig-like_fold"/>
</dbReference>
<keyword evidence="2" id="KW-1133">Transmembrane helix</keyword>
<feature type="region of interest" description="Disordered" evidence="1">
    <location>
        <begin position="2375"/>
        <end position="2412"/>
    </location>
</feature>
<gene>
    <name evidence="4" type="ORF">CNX65_12580</name>
</gene>
<dbReference type="NCBIfam" id="TIGR01451">
    <property type="entry name" value="B_ant_repeat"/>
    <property type="match status" value="15"/>
</dbReference>
<dbReference type="PANTHER" id="PTHR34819:SF3">
    <property type="entry name" value="CELL SURFACE PROTEIN"/>
    <property type="match status" value="1"/>
</dbReference>
<feature type="compositionally biased region" description="Pro residues" evidence="1">
    <location>
        <begin position="3860"/>
        <end position="3871"/>
    </location>
</feature>
<sequence length="3924" mass="385213">MSHQPAAPTPTQARRPGLVLLVATLIAALVPFVTADPAEALIRSPFTTSYGTDDTGGIALIGASSMDCPTATSGCAAARSGSGSGAALNNNTYLMNFVDVDSDPSTSNSSTATLAMPAGSTVLYAKLVWGGRTVPGSGTAPTKALETVKFKTPGATAYTTVTGALTQPAALVASGDNGPYQASLDVTAQVAAGGNGAYTVADIGAAFNALDRYAGWSLVVAYRNPALPMRNLRVFEGFADVNSAALNNTLDIPLTGFLTPPTGTVNASVGFVAWEGDLGTTGDALRLAGTTLSDATRPANNFFDSRITEAGADQTGRNPGYLNNFGVDIGSVATTNIIPNGATSTTINLTTGGDAYYPGIVTSQIDLYTPQFNSISKTATNLNGNNPAQPGDVIEYRLNFTNSGADYADSAVVRDVVPSGLTYVPGSTTIVTDPSGRTGPVTDATGDDVGDYTASDRTVRVRVGTGATATSGGSVAPGTSSVVRFRATVNRSAAGTTIINTPLLDYTARVLSRAFTFAGTPAVTPVQALADLGITKTVATPTQNSGGTANYTLNVGNAGPNDASTVVVTDTLPSGATFNSATTPAGTTCSAAGQVVTCTTPTLANGASLTIGLVANLDPAIQSAVAVNSARVSAATADDSQVNNTATASSTITSLADLRVGLSLAPPSALPGGRAIATITATNAGPSTASGTTLSTQLPDGTRFVSSSTCTANGNLVTCPRGTLAPGAQVSSDIVLALASSYTGSSLTMTATGSSTTAEANPADNSATASVPVAPLANISTTVAADDPNPVAGATTGYTVTLLNSGPSDAQNVTVTIPAVPGTTFVSASPQSGSCTITAGTVTCNFGVLPAGGENVVMLWLAIDPSEPAGPLSVTANAATTTNQETTDDDTDTATTTVQRVADLGVALAATPQPIVAGQPVTYTATITNRGPSAAGGATLTDSLPAGLTPTAATASSGTCAITGQNVSCDLGEIPAGGTATVQITASTPGVVPAGGFANSVTVASSSTDPNTADNTAGYNASVTAQADVQVTGEAQPASVTTGQNLTYRFTARNNGPSTSTGIVLTPSLPAGFTTTSATSTQGACATDAGGVLRCAIGTLAGGASADVTLQVAIPANQDPGTETVSATATATTPDPTASNNTASITTTVTTQADVRLTGGDFTTPLIAGQSFSRSISITNAGPSDARDTVLVADLPTGVADLAATVNGVPCTVQGTRITCPVGTLAPGASATATATGRIVPSSPPGDRQVTVTASSATSDPTPANNTITRTTQVTAQADLSLTQQVDTSPLVAGSRATYTTTISNAGPSDARGVLLSSQFPAPLTVISASTSLGSCSTADGGVDCSIDQLAAGSTATVTVVVQVAPDATGTASTNATLTASTPDPTPAGSSTALDTPVTQVADLVVTGNQSADPVRAGTAQTYSVTITNTGPSRSAGATLTETLPDGLTLLPGGVQAQRGTCTTSADGRTVDCALGALEPGEAVTVVLTAQVPPTTPAGTALVLVAQAGSAEADPSPDNRRLELASTTSSQADLTTTVSASSSNAEAGVQQTYLVQVSNAGPSTALGASVSDQLPAGATVTGVTTTAGACTSGASSVDCALGDLAPGASATVQITVLLAQDLSGSLTNTVTSTSSVPDGNTADNTASTTQNVTASSDLSATASVVSGAVVAGSPVTYRVGATNNGPALARQVLLADPIPSGLVFVSAAPTSGGTCQVVSGVVDCTWPQLAVGESVSADLTFTVDSTTPAGTSVTNTVRASSPQPDPSPGNDTATAGSTSGAVADVSLSTVLISGAPVAGGRLTWQTTIRNTGPSSAPDVVLSNPAPSGVTLDGGQTTAGACTVADGAISCPVGAIPAGGSVIVTTTGVLAADFTGSAVTTTITAVANGASDPNPGDNTTSTTTDANTSADLAVAVTPGQATVVPGQTATWAVAATNSGPSTSRGVVVTQTFPAGVVPQASAGCTVSGDSVSCDLGDVAPGQTATATITALVTSGYTTPSVRTTATAFSSTADPAQGDNTTTSDSASAPTSDLGVTVTPPASTTAGEQATWTVTATSSGPSDAQGVVVTADVPASLQDVTATWPGGACTISGGTATCPIGAVPAGQSVPVTITGLVSPSNTTPVDVAASVTAQTPDQDTANNSNGSSVASVSSADLQSELTAPTALTPGQQATWTLQVRNLGPSDATGAEASFTLPDGVGGITATGPGGPCAITGQQVTCPVGTLADGQTATATVTGTLAADSTATTLDTTAGITSPTNDPDNSNSTATATSQVTPSGDLSVAASVTSGVPVAGAPIEIVVDVTSRGPSDARGVVLTDVLPESITGATATTPQGTCVITGRDLRCELGDIPAGAPTVTVTVRGTLALDAGDSVTNTAAVTSDTPDPDLGDNSSTVTSSATTSSNLSVTADAPGDAVAGQPLSYTVTITNAGPSVATGVRLEGVVPPQVLGASTDRPDCPSPTDCALPDLAPGESVTVTISGTVDPAYTGAPLTMRSTVTSTSGDPDSRDNSVVTTIGVGSTADLSVTFDADPQPLVPGTNALYTATVTSAGPSAATGTLTFDPLPAGITLNGSPSTDRGTCSVVGGRVVCDLGSLPPGSTTTVRLPVSVAPSYSGDTASLGVTLQGSANDPNPADNTATSTAGVSGSADLSLTATAPASVTPGVPATWTYTATNTGPSDAPATLELTVPASLGQIVATPSQGSCTIVSGEITCDLGSVTSGAPVTVSITGVLDESSTDPSVTVSAALDSPVAEPAGGSADDGRSTTSTAQVVPGADVSVSVIATDDSIVPGLPANFAVVVTNSGPSTARDVVVELLLPAGATDVVVDAPPGVTCTGARCTIAELAAGESASLLYTATMPADLTEGSLDTRATVTSATGDADQGDNTGSFTSPVGARANLGLEFAVPQLSAGETSEATATITNDGPSYAGDVVFSMAIPQDAQVTPLDVPAEFTCDTTADNVTCTAPRLRVGRFALRFAVAVPSTTTADQLQLTGSVSSSAEDLDLSDNSASGGSTVTREANLSSQVVITPDVLVAGTDVEISASFANDGPSDAAGVVFSLPVPVGMEVVTVIAPQGVECDTSLRCSVTSLPAGQSVEVRATVRITPAFTADAADFTATTTSDTTDPDTADNTTTVTRTVLRAADVSASVAVTPDVLVAGGPVQVRAVVRNTGPATAFAATLALPLPAAFTDVRVTGAGCDTTVACALGDLAAGAEVEVVIDAVLAADYAGALEFTATAGTSAEDPDPGNNAATFLSAAGASADVQIRGSAPVTGTAGEQVTWSYTVTNEGPSQVADLLVVDTLPAGVTFVSASAGCAFDSGIVRCDLGVLPSTQSVSLAITALIDPDFSGPLVNTTVVDSSASDPDPDSNTVTTTTYVGVGADLGVTQVLAPQPVIPGQEAFLTFTVTNDGPSAAPLAQLTNSFEEGLTPVRFTTDRGDCAINGQVLTCDFGTLAPGDQVTVQAVVLVSPEFAPETVSNTVSISSAVADPNQANNTASIVGSSAADADLSVVSTPSATEVVAGDKLDWIIVVTNDGPSTARGIVLTDLIPDGVELLSTPAGCTLTGSRLDCALPNLSASDVASVVVETRVRASTTAQVSNTASVTSSTPEIDPEDNLATSTVAVRTSAALSVTAAPEGQLVAGAESVWNVEVSNAGPSDALDVVLVQRLPEGAVFVSGEGCTAADGVVTCRLGTLAAGAKRALRLVIRLAPATTGDTASTALAVSSATSDPVVEDNEVTASAPLTRVTDVKITKVVDKAQATAGETVTWTIKVTNGGPSTATDVVVTEQLPSGYTFTATSASKGVFNASSGRWDVGTVAPGEEPTLVVSAVLPVTGQVTNTATVVSGGEEPGEEPTTPTTPTTPAPTTPTPSQPDDTASVTTDVQAAEPELPPLAWTGFDIQGVLLLGVVLTGVGVLMVRKRAND</sequence>
<feature type="domain" description="DUF11" evidence="3">
    <location>
        <begin position="1910"/>
        <end position="2022"/>
    </location>
</feature>
<feature type="domain" description="DUF11" evidence="3">
    <location>
        <begin position="903"/>
        <end position="1017"/>
    </location>
</feature>
<feature type="transmembrane region" description="Helical" evidence="2">
    <location>
        <begin position="3900"/>
        <end position="3918"/>
    </location>
</feature>
<dbReference type="InterPro" id="IPR001434">
    <property type="entry name" value="OmcB-like_DUF11"/>
</dbReference>
<dbReference type="Gene3D" id="2.60.40.10">
    <property type="entry name" value="Immunoglobulins"/>
    <property type="match status" value="11"/>
</dbReference>
<feature type="domain" description="DUF11" evidence="3">
    <location>
        <begin position="3636"/>
        <end position="3740"/>
    </location>
</feature>
<feature type="domain" description="DUF11" evidence="3">
    <location>
        <begin position="2405"/>
        <end position="2515"/>
    </location>
</feature>
<keyword evidence="2" id="KW-0812">Transmembrane</keyword>
<feature type="domain" description="DUF11" evidence="3">
    <location>
        <begin position="1784"/>
        <end position="1902"/>
    </location>
</feature>
<feature type="region of interest" description="Disordered" evidence="1">
    <location>
        <begin position="1118"/>
        <end position="1140"/>
    </location>
</feature>
<feature type="region of interest" description="Disordered" evidence="1">
    <location>
        <begin position="2006"/>
        <end position="2048"/>
    </location>
</feature>
<dbReference type="Proteomes" id="UP000218505">
    <property type="component" value="Chromosome"/>
</dbReference>
<evidence type="ECO:0000256" key="2">
    <source>
        <dbReference type="SAM" id="Phobius"/>
    </source>
</evidence>
<feature type="domain" description="DUF11" evidence="3">
    <location>
        <begin position="3382"/>
        <end position="3498"/>
    </location>
</feature>
<feature type="domain" description="DUF11" evidence="3">
    <location>
        <begin position="1279"/>
        <end position="1389"/>
    </location>
</feature>
<feature type="domain" description="DUF11" evidence="3">
    <location>
        <begin position="2775"/>
        <end position="2889"/>
    </location>
</feature>
<feature type="region of interest" description="Disordered" evidence="1">
    <location>
        <begin position="3842"/>
        <end position="3883"/>
    </location>
</feature>
<protein>
    <recommendedName>
        <fullName evidence="3">DUF11 domain-containing protein</fullName>
    </recommendedName>
</protein>
<dbReference type="Gene3D" id="2.60.40.1170">
    <property type="entry name" value="Mu homology domain, subdomain B"/>
    <property type="match status" value="2"/>
</dbReference>
<feature type="region of interest" description="Disordered" evidence="1">
    <location>
        <begin position="1509"/>
        <end position="1539"/>
    </location>
</feature>
<feature type="compositionally biased region" description="Low complexity" evidence="1">
    <location>
        <begin position="1122"/>
        <end position="1140"/>
    </location>
</feature>
<feature type="compositionally biased region" description="Polar residues" evidence="1">
    <location>
        <begin position="3872"/>
        <end position="3883"/>
    </location>
</feature>
<feature type="compositionally biased region" description="Low complexity" evidence="1">
    <location>
        <begin position="2019"/>
        <end position="2031"/>
    </location>
</feature>
<keyword evidence="2" id="KW-0472">Membrane</keyword>
<feature type="compositionally biased region" description="Low complexity" evidence="1">
    <location>
        <begin position="2139"/>
        <end position="2153"/>
    </location>
</feature>
<dbReference type="InterPro" id="IPR051172">
    <property type="entry name" value="Chlamydia_OmcB"/>
</dbReference>
<feature type="compositionally biased region" description="Low complexity" evidence="1">
    <location>
        <begin position="2390"/>
        <end position="2408"/>
    </location>
</feature>
<feature type="domain" description="DUF11" evidence="3">
    <location>
        <begin position="657"/>
        <end position="771"/>
    </location>
</feature>
<dbReference type="PANTHER" id="PTHR34819">
    <property type="entry name" value="LARGE CYSTEINE-RICH PERIPLASMIC PROTEIN OMCB"/>
    <property type="match status" value="1"/>
</dbReference>
<feature type="compositionally biased region" description="Polar residues" evidence="1">
    <location>
        <begin position="1250"/>
        <end position="1267"/>
    </location>
</feature>
<dbReference type="KEGG" id="apre:CNX65_12580"/>
<name>A0A290Z4W1_9PSEU</name>
<dbReference type="EMBL" id="CP023445">
    <property type="protein sequence ID" value="ATE54024.1"/>
    <property type="molecule type" value="Genomic_DNA"/>
</dbReference>
<feature type="domain" description="DUF11" evidence="3">
    <location>
        <begin position="3030"/>
        <end position="3135"/>
    </location>
</feature>
<feature type="compositionally biased region" description="Polar residues" evidence="1">
    <location>
        <begin position="1745"/>
        <end position="1762"/>
    </location>
</feature>
<feature type="region of interest" description="Disordered" evidence="1">
    <location>
        <begin position="1745"/>
        <end position="1778"/>
    </location>
</feature>
<evidence type="ECO:0000256" key="1">
    <source>
        <dbReference type="SAM" id="MobiDB-lite"/>
    </source>
</evidence>
<dbReference type="InterPro" id="IPR008966">
    <property type="entry name" value="Adhesion_dom_sf"/>
</dbReference>
<dbReference type="InterPro" id="IPR047589">
    <property type="entry name" value="DUF11_rpt"/>
</dbReference>
<dbReference type="Pfam" id="PF01345">
    <property type="entry name" value="DUF11"/>
    <property type="match status" value="26"/>
</dbReference>
<feature type="domain" description="DUF11" evidence="3">
    <location>
        <begin position="781"/>
        <end position="895"/>
    </location>
</feature>
<dbReference type="GO" id="GO:0005975">
    <property type="term" value="P:carbohydrate metabolic process"/>
    <property type="evidence" value="ECO:0007669"/>
    <property type="project" value="UniProtKB-ARBA"/>
</dbReference>
<feature type="domain" description="DUF11" evidence="3">
    <location>
        <begin position="1533"/>
        <end position="1649"/>
    </location>
</feature>
<feature type="domain" description="DUF11" evidence="3">
    <location>
        <begin position="1657"/>
        <end position="1775"/>
    </location>
</feature>
<feature type="region of interest" description="Disordered" evidence="1">
    <location>
        <begin position="2131"/>
        <end position="2154"/>
    </location>
</feature>
<feature type="compositionally biased region" description="Polar residues" evidence="1">
    <location>
        <begin position="1525"/>
        <end position="1539"/>
    </location>
</feature>
<evidence type="ECO:0000313" key="5">
    <source>
        <dbReference type="Proteomes" id="UP000218505"/>
    </source>
</evidence>
<feature type="domain" description="DUF11" evidence="3">
    <location>
        <begin position="1403"/>
        <end position="1519"/>
    </location>
</feature>
<feature type="compositionally biased region" description="Polar residues" evidence="1">
    <location>
        <begin position="2006"/>
        <end position="2018"/>
    </location>
</feature>
<organism evidence="4 5">
    <name type="scientific">Actinosynnema pretiosum</name>
    <dbReference type="NCBI Taxonomy" id="42197"/>
    <lineage>
        <taxon>Bacteria</taxon>
        <taxon>Bacillati</taxon>
        <taxon>Actinomycetota</taxon>
        <taxon>Actinomycetes</taxon>
        <taxon>Pseudonocardiales</taxon>
        <taxon>Pseudonocardiaceae</taxon>
        <taxon>Actinosynnema</taxon>
    </lineage>
</organism>
<feature type="region of interest" description="Disordered" evidence="1">
    <location>
        <begin position="2620"/>
        <end position="2644"/>
    </location>
</feature>
<evidence type="ECO:0000313" key="4">
    <source>
        <dbReference type="EMBL" id="ATE54024.1"/>
    </source>
</evidence>
<feature type="compositionally biased region" description="Polar residues" evidence="1">
    <location>
        <begin position="2256"/>
        <end position="2275"/>
    </location>
</feature>
<feature type="domain" description="DUF11" evidence="3">
    <location>
        <begin position="2278"/>
        <end position="2395"/>
    </location>
</feature>
<feature type="domain" description="DUF11" evidence="3">
    <location>
        <begin position="531"/>
        <end position="649"/>
    </location>
</feature>